<protein>
    <submittedName>
        <fullName evidence="2">Uncharacterized protein</fullName>
    </submittedName>
</protein>
<sequence>MLIGMVLNPKPLKKSALPSLSFETLSNAAPGSQTDMCLSVKPQRGEEND</sequence>
<organism evidence="2">
    <name type="scientific">Zea mays</name>
    <name type="common">Maize</name>
    <dbReference type="NCBI Taxonomy" id="4577"/>
    <lineage>
        <taxon>Eukaryota</taxon>
        <taxon>Viridiplantae</taxon>
        <taxon>Streptophyta</taxon>
        <taxon>Embryophyta</taxon>
        <taxon>Tracheophyta</taxon>
        <taxon>Spermatophyta</taxon>
        <taxon>Magnoliopsida</taxon>
        <taxon>Liliopsida</taxon>
        <taxon>Poales</taxon>
        <taxon>Poaceae</taxon>
        <taxon>PACMAD clade</taxon>
        <taxon>Panicoideae</taxon>
        <taxon>Andropogonodae</taxon>
        <taxon>Andropogoneae</taxon>
        <taxon>Tripsacinae</taxon>
        <taxon>Zea</taxon>
    </lineage>
</organism>
<name>C0PLP0_MAIZE</name>
<accession>C0PLP0</accession>
<dbReference type="AlphaFoldDB" id="C0PLP0"/>
<dbReference type="EMBL" id="BT069209">
    <property type="protein sequence ID" value="ACN36106.1"/>
    <property type="molecule type" value="mRNA"/>
</dbReference>
<feature type="region of interest" description="Disordered" evidence="1">
    <location>
        <begin position="28"/>
        <end position="49"/>
    </location>
</feature>
<evidence type="ECO:0000256" key="1">
    <source>
        <dbReference type="SAM" id="MobiDB-lite"/>
    </source>
</evidence>
<proteinExistence type="evidence at transcript level"/>
<reference evidence="2" key="2">
    <citation type="submission" date="2012-06" db="EMBL/GenBank/DDBJ databases">
        <authorList>
            <person name="Yu Y."/>
            <person name="Currie J."/>
            <person name="Lomeli R."/>
            <person name="Angelova A."/>
            <person name="Collura K."/>
            <person name="Wissotski M."/>
            <person name="Campos D."/>
            <person name="Kudrna D."/>
            <person name="Golser W."/>
            <person name="Ashely E."/>
            <person name="Descour A."/>
            <person name="Fernandes J."/>
            <person name="Soderlund C."/>
            <person name="Walbot V."/>
        </authorList>
    </citation>
    <scope>NUCLEOTIDE SEQUENCE</scope>
    <source>
        <strain evidence="2">B73</strain>
    </source>
</reference>
<reference evidence="2" key="1">
    <citation type="journal article" date="2009" name="PLoS Genet.">
        <title>Sequencing, mapping, and analysis of 27,455 maize full-length cDNAs.</title>
        <authorList>
            <person name="Soderlund C."/>
            <person name="Descour A."/>
            <person name="Kudrna D."/>
            <person name="Bomhoff M."/>
            <person name="Boyd L."/>
            <person name="Currie J."/>
            <person name="Angelova A."/>
            <person name="Collura K."/>
            <person name="Wissotski M."/>
            <person name="Ashley E."/>
            <person name="Morrow D."/>
            <person name="Fernandes J."/>
            <person name="Walbot V."/>
            <person name="Yu Y."/>
        </authorList>
    </citation>
    <scope>NUCLEOTIDE SEQUENCE</scope>
    <source>
        <strain evidence="2">B73</strain>
    </source>
</reference>
<evidence type="ECO:0000313" key="2">
    <source>
        <dbReference type="EMBL" id="ACN36106.1"/>
    </source>
</evidence>